<accession>A0A498HJ62</accession>
<comment type="caution">
    <text evidence="2">The sequence shown here is derived from an EMBL/GenBank/DDBJ whole genome shotgun (WGS) entry which is preliminary data.</text>
</comment>
<gene>
    <name evidence="2" type="ORF">DVH24_037211</name>
</gene>
<evidence type="ECO:0000256" key="1">
    <source>
        <dbReference type="SAM" id="MobiDB-lite"/>
    </source>
</evidence>
<evidence type="ECO:0000313" key="2">
    <source>
        <dbReference type="EMBL" id="RXH69427.1"/>
    </source>
</evidence>
<dbReference type="EMBL" id="RDQH01000343">
    <property type="protein sequence ID" value="RXH69427.1"/>
    <property type="molecule type" value="Genomic_DNA"/>
</dbReference>
<evidence type="ECO:0000313" key="3">
    <source>
        <dbReference type="Proteomes" id="UP000290289"/>
    </source>
</evidence>
<dbReference type="AlphaFoldDB" id="A0A498HJ62"/>
<reference evidence="2 3" key="1">
    <citation type="submission" date="2018-10" db="EMBL/GenBank/DDBJ databases">
        <title>A high-quality apple genome assembly.</title>
        <authorList>
            <person name="Hu J."/>
        </authorList>
    </citation>
    <scope>NUCLEOTIDE SEQUENCE [LARGE SCALE GENOMIC DNA]</scope>
    <source>
        <strain evidence="3">cv. HFTH1</strain>
        <tissue evidence="2">Young leaf</tissue>
    </source>
</reference>
<keyword evidence="3" id="KW-1185">Reference proteome</keyword>
<proteinExistence type="predicted"/>
<dbReference type="Proteomes" id="UP000290289">
    <property type="component" value="Chromosome 17"/>
</dbReference>
<sequence>MDGSSSTILPVLGLSFPHGFVTPQGVTHPRTTLAQTCLTSEFRWNLKPVSFQKISFYMEAHHSFSVGRCGMSQSTPLGARRPRRHTRTTRQSGSDTILSHPRLQ</sequence>
<organism evidence="2 3">
    <name type="scientific">Malus domestica</name>
    <name type="common">Apple</name>
    <name type="synonym">Pyrus malus</name>
    <dbReference type="NCBI Taxonomy" id="3750"/>
    <lineage>
        <taxon>Eukaryota</taxon>
        <taxon>Viridiplantae</taxon>
        <taxon>Streptophyta</taxon>
        <taxon>Embryophyta</taxon>
        <taxon>Tracheophyta</taxon>
        <taxon>Spermatophyta</taxon>
        <taxon>Magnoliopsida</taxon>
        <taxon>eudicotyledons</taxon>
        <taxon>Gunneridae</taxon>
        <taxon>Pentapetalae</taxon>
        <taxon>rosids</taxon>
        <taxon>fabids</taxon>
        <taxon>Rosales</taxon>
        <taxon>Rosaceae</taxon>
        <taxon>Amygdaloideae</taxon>
        <taxon>Maleae</taxon>
        <taxon>Malus</taxon>
    </lineage>
</organism>
<protein>
    <submittedName>
        <fullName evidence="2">Uncharacterized protein</fullName>
    </submittedName>
</protein>
<name>A0A498HJ62_MALDO</name>
<feature type="region of interest" description="Disordered" evidence="1">
    <location>
        <begin position="69"/>
        <end position="104"/>
    </location>
</feature>